<proteinExistence type="predicted"/>
<comment type="caution">
    <text evidence="1">The sequence shown here is derived from an EMBL/GenBank/DDBJ whole genome shotgun (WGS) entry which is preliminary data.</text>
</comment>
<dbReference type="AlphaFoldDB" id="A0A9D2CQX0"/>
<reference evidence="1" key="2">
    <citation type="submission" date="2021-04" db="EMBL/GenBank/DDBJ databases">
        <authorList>
            <person name="Gilroy R."/>
        </authorList>
    </citation>
    <scope>NUCLEOTIDE SEQUENCE</scope>
    <source>
        <strain evidence="1">ChiHjej12B11-9195</strain>
    </source>
</reference>
<organism evidence="1 2">
    <name type="scientific">Candidatus Rothia avicola</name>
    <dbReference type="NCBI Taxonomy" id="2840478"/>
    <lineage>
        <taxon>Bacteria</taxon>
        <taxon>Bacillati</taxon>
        <taxon>Actinomycetota</taxon>
        <taxon>Actinomycetes</taxon>
        <taxon>Micrococcales</taxon>
        <taxon>Micrococcaceae</taxon>
        <taxon>Rothia</taxon>
    </lineage>
</organism>
<dbReference type="Proteomes" id="UP000824134">
    <property type="component" value="Unassembled WGS sequence"/>
</dbReference>
<evidence type="ECO:0000313" key="1">
    <source>
        <dbReference type="EMBL" id="HIY94981.1"/>
    </source>
</evidence>
<dbReference type="EMBL" id="DXCN01000039">
    <property type="protein sequence ID" value="HIY94981.1"/>
    <property type="molecule type" value="Genomic_DNA"/>
</dbReference>
<name>A0A9D2CQX0_9MICC</name>
<reference evidence="1" key="1">
    <citation type="journal article" date="2021" name="PeerJ">
        <title>Extensive microbial diversity within the chicken gut microbiome revealed by metagenomics and culture.</title>
        <authorList>
            <person name="Gilroy R."/>
            <person name="Ravi A."/>
            <person name="Getino M."/>
            <person name="Pursley I."/>
            <person name="Horton D.L."/>
            <person name="Alikhan N.F."/>
            <person name="Baker D."/>
            <person name="Gharbi K."/>
            <person name="Hall N."/>
            <person name="Watson M."/>
            <person name="Adriaenssens E.M."/>
            <person name="Foster-Nyarko E."/>
            <person name="Jarju S."/>
            <person name="Secka A."/>
            <person name="Antonio M."/>
            <person name="Oren A."/>
            <person name="Chaudhuri R.R."/>
            <person name="La Ragione R."/>
            <person name="Hildebrand F."/>
            <person name="Pallen M.J."/>
        </authorList>
    </citation>
    <scope>NUCLEOTIDE SEQUENCE</scope>
    <source>
        <strain evidence="1">ChiHjej12B11-9195</strain>
    </source>
</reference>
<evidence type="ECO:0000313" key="2">
    <source>
        <dbReference type="Proteomes" id="UP000824134"/>
    </source>
</evidence>
<protein>
    <submittedName>
        <fullName evidence="1">Uncharacterized protein</fullName>
    </submittedName>
</protein>
<accession>A0A9D2CQX0</accession>
<sequence>MATYNTDYRATTNQVKALHEIAYLASEIRRVVSGPEPHQVPVAMETVKACVLKMNDELLRISDVSSVHED</sequence>
<gene>
    <name evidence="1" type="ORF">H9821_04865</name>
</gene>